<feature type="compositionally biased region" description="Basic and acidic residues" evidence="1">
    <location>
        <begin position="1"/>
        <end position="10"/>
    </location>
</feature>
<sequence>MGEAGGREMSLRNCRSRTRPAEGATERVSNHMPPMDGISSFRCIESCIVNPDRQARGNNKKKRNQEQEQPTHSTSNSHASAIISAAPLQASEDASPLLTNPPIRALCSALYQVSTGLHKVIRDRASRPQRGHSCAQNTVKAAAPGRLAVGDALTPGTSQLTPPPSSRREPAPFHSQHDKRTGLPLSGVAAGVANDAAGLLDAVGARHVRGAELHGDALRPSRCSENAPTTYLYRRVLCCAVRVQQGIMPVHHAAETNSTLAEALPSRAARDGAHSTTGPCRRSTRARSSAYSSSLHRSLAEVLTPPASRPLRTRLLHAKNRRAQAEPRPAGNREARQPSRLSAALTTELHGATSAVTS</sequence>
<name>A0ABR0BTL9_PURLI</name>
<organism evidence="2 3">
    <name type="scientific">Purpureocillium lilacinum</name>
    <name type="common">Paecilomyces lilacinus</name>
    <dbReference type="NCBI Taxonomy" id="33203"/>
    <lineage>
        <taxon>Eukaryota</taxon>
        <taxon>Fungi</taxon>
        <taxon>Dikarya</taxon>
        <taxon>Ascomycota</taxon>
        <taxon>Pezizomycotina</taxon>
        <taxon>Sordariomycetes</taxon>
        <taxon>Hypocreomycetidae</taxon>
        <taxon>Hypocreales</taxon>
        <taxon>Ophiocordycipitaceae</taxon>
        <taxon>Purpureocillium</taxon>
    </lineage>
</organism>
<feature type="region of interest" description="Disordered" evidence="1">
    <location>
        <begin position="1"/>
        <end position="35"/>
    </location>
</feature>
<feature type="region of interest" description="Disordered" evidence="1">
    <location>
        <begin position="266"/>
        <end position="292"/>
    </location>
</feature>
<evidence type="ECO:0000313" key="2">
    <source>
        <dbReference type="EMBL" id="KAK4087038.1"/>
    </source>
</evidence>
<feature type="compositionally biased region" description="Basic and acidic residues" evidence="1">
    <location>
        <begin position="166"/>
        <end position="181"/>
    </location>
</feature>
<protein>
    <submittedName>
        <fullName evidence="2">Uncharacterized protein</fullName>
    </submittedName>
</protein>
<reference evidence="2 3" key="1">
    <citation type="journal article" date="2024" name="Microbiol. Resour. Announc.">
        <title>Genome annotations for the ascomycete fungi Trichoderma harzianum, Trichoderma aggressivum, and Purpureocillium lilacinum.</title>
        <authorList>
            <person name="Beijen E.P.W."/>
            <person name="Ohm R.A."/>
        </authorList>
    </citation>
    <scope>NUCLEOTIDE SEQUENCE [LARGE SCALE GENOMIC DNA]</scope>
    <source>
        <strain evidence="2 3">CBS 150709</strain>
    </source>
</reference>
<evidence type="ECO:0000256" key="1">
    <source>
        <dbReference type="SAM" id="MobiDB-lite"/>
    </source>
</evidence>
<evidence type="ECO:0000313" key="3">
    <source>
        <dbReference type="Proteomes" id="UP001287286"/>
    </source>
</evidence>
<feature type="region of interest" description="Disordered" evidence="1">
    <location>
        <begin position="147"/>
        <end position="181"/>
    </location>
</feature>
<gene>
    <name evidence="2" type="ORF">Purlil1_8557</name>
</gene>
<feature type="region of interest" description="Disordered" evidence="1">
    <location>
        <begin position="52"/>
        <end position="78"/>
    </location>
</feature>
<keyword evidence="3" id="KW-1185">Reference proteome</keyword>
<proteinExistence type="predicted"/>
<accession>A0ABR0BTL9</accession>
<comment type="caution">
    <text evidence="2">The sequence shown here is derived from an EMBL/GenBank/DDBJ whole genome shotgun (WGS) entry which is preliminary data.</text>
</comment>
<dbReference type="EMBL" id="JAWRVI010000035">
    <property type="protein sequence ID" value="KAK4087038.1"/>
    <property type="molecule type" value="Genomic_DNA"/>
</dbReference>
<dbReference type="Proteomes" id="UP001287286">
    <property type="component" value="Unassembled WGS sequence"/>
</dbReference>
<feature type="region of interest" description="Disordered" evidence="1">
    <location>
        <begin position="319"/>
        <end position="358"/>
    </location>
</feature>